<evidence type="ECO:0000256" key="3">
    <source>
        <dbReference type="ARBA" id="ARBA00022618"/>
    </source>
</evidence>
<dbReference type="Proteomes" id="UP001172036">
    <property type="component" value="Unassembled WGS sequence"/>
</dbReference>
<comment type="caution">
    <text evidence="12">The sequence shown here is derived from an EMBL/GenBank/DDBJ whole genome shotgun (WGS) entry which is preliminary data.</text>
</comment>
<keyword evidence="7 10" id="KW-0342">GTP-binding</keyword>
<evidence type="ECO:0000256" key="8">
    <source>
        <dbReference type="ARBA" id="ARBA00023210"/>
    </source>
</evidence>
<comment type="cofactor">
    <cofactor evidence="1">
        <name>Mg(2+)</name>
        <dbReference type="ChEBI" id="CHEBI:18420"/>
    </cofactor>
</comment>
<sequence length="196" mass="22808">MIKKSLFIKSITDLKYRPYPLFPEFFLIGRSNAGKSSFVNALTCTKKLALFSKIPGKTITLNYFLLNDSFYLVDSPGYGFSKRSKILQKNIFFMMNNFLKQNFFIKTIFQIIDFQIGPTLLDLQIFRHLKKYNIPVIIILNKKDKISNNQIINFMTKIKKTYLQFNSGLVNMYSCSCKTKEGFSDIIYSINNCLNT</sequence>
<keyword evidence="6" id="KW-0460">Magnesium</keyword>
<organism evidence="12 13">
    <name type="scientific">Candidatus Phytoplasma melaleucae</name>
    <dbReference type="NCBI Taxonomy" id="2982630"/>
    <lineage>
        <taxon>Bacteria</taxon>
        <taxon>Bacillati</taxon>
        <taxon>Mycoplasmatota</taxon>
        <taxon>Mollicutes</taxon>
        <taxon>Acholeplasmatales</taxon>
        <taxon>Acholeplasmataceae</taxon>
        <taxon>Candidatus Phytoplasma</taxon>
    </lineage>
</organism>
<keyword evidence="3 10" id="KW-0132">Cell division</keyword>
<evidence type="ECO:0000256" key="1">
    <source>
        <dbReference type="ARBA" id="ARBA00001946"/>
    </source>
</evidence>
<evidence type="ECO:0000256" key="4">
    <source>
        <dbReference type="ARBA" id="ARBA00022723"/>
    </source>
</evidence>
<accession>A0ABT9DDY4</accession>
<evidence type="ECO:0000256" key="10">
    <source>
        <dbReference type="HAMAP-Rule" id="MF_00321"/>
    </source>
</evidence>
<evidence type="ECO:0000313" key="12">
    <source>
        <dbReference type="EMBL" id="MDO8168230.1"/>
    </source>
</evidence>
<evidence type="ECO:0000259" key="11">
    <source>
        <dbReference type="PROSITE" id="PS51706"/>
    </source>
</evidence>
<dbReference type="Gene3D" id="3.40.50.300">
    <property type="entry name" value="P-loop containing nucleotide triphosphate hydrolases"/>
    <property type="match status" value="1"/>
</dbReference>
<evidence type="ECO:0000256" key="7">
    <source>
        <dbReference type="ARBA" id="ARBA00023134"/>
    </source>
</evidence>
<keyword evidence="4" id="KW-0479">Metal-binding</keyword>
<proteinExistence type="inferred from homology"/>
<protein>
    <recommendedName>
        <fullName evidence="10">Probable GTP-binding protein EngB</fullName>
    </recommendedName>
</protein>
<dbReference type="EMBL" id="JAOSID010000009">
    <property type="protein sequence ID" value="MDO8168230.1"/>
    <property type="molecule type" value="Genomic_DNA"/>
</dbReference>
<reference evidence="12 13" key="1">
    <citation type="journal article" date="2023" name="Int. J. Syst. Evol. Microbiol.">
        <title>The observation of taxonomic boundaries for the 16SrII and 16SrXXV phytoplasmas using genome-based delimitation.</title>
        <authorList>
            <person name="Rodrigues Jardim B."/>
            <person name="Tran-Nguyen L.T.T."/>
            <person name="Gambley C."/>
            <person name="Al-Sadi A.M."/>
            <person name="Al-Subhi A.M."/>
            <person name="Foissac X."/>
            <person name="Salar P."/>
            <person name="Cai H."/>
            <person name="Yang J.Y."/>
            <person name="Davis R."/>
            <person name="Jones L."/>
            <person name="Rodoni B."/>
            <person name="Constable F.E."/>
        </authorList>
    </citation>
    <scope>NUCLEOTIDE SEQUENCE [LARGE SCALE GENOMIC DNA]</scope>
    <source>
        <strain evidence="12">BAWM-155c</strain>
    </source>
</reference>
<dbReference type="NCBIfam" id="TIGR03598">
    <property type="entry name" value="GTPase_YsxC"/>
    <property type="match status" value="1"/>
</dbReference>
<feature type="domain" description="EngB-type G" evidence="11">
    <location>
        <begin position="21"/>
        <end position="196"/>
    </location>
</feature>
<dbReference type="InterPro" id="IPR030393">
    <property type="entry name" value="G_ENGB_dom"/>
</dbReference>
<evidence type="ECO:0000256" key="9">
    <source>
        <dbReference type="ARBA" id="ARBA00023306"/>
    </source>
</evidence>
<dbReference type="SUPFAM" id="SSF52540">
    <property type="entry name" value="P-loop containing nucleoside triphosphate hydrolases"/>
    <property type="match status" value="1"/>
</dbReference>
<dbReference type="PANTHER" id="PTHR11649">
    <property type="entry name" value="MSS1/TRME-RELATED GTP-BINDING PROTEIN"/>
    <property type="match status" value="1"/>
</dbReference>
<dbReference type="InterPro" id="IPR027417">
    <property type="entry name" value="P-loop_NTPase"/>
</dbReference>
<dbReference type="HAMAP" id="MF_00321">
    <property type="entry name" value="GTPase_EngB"/>
    <property type="match status" value="1"/>
</dbReference>
<keyword evidence="13" id="KW-1185">Reference proteome</keyword>
<evidence type="ECO:0000313" key="13">
    <source>
        <dbReference type="Proteomes" id="UP001172036"/>
    </source>
</evidence>
<dbReference type="PROSITE" id="PS51706">
    <property type="entry name" value="G_ENGB"/>
    <property type="match status" value="1"/>
</dbReference>
<keyword evidence="9 10" id="KW-0131">Cell cycle</keyword>
<dbReference type="CDD" id="cd01876">
    <property type="entry name" value="YihA_EngB"/>
    <property type="match status" value="1"/>
</dbReference>
<dbReference type="PANTHER" id="PTHR11649:SF13">
    <property type="entry name" value="ENGB-TYPE G DOMAIN-CONTAINING PROTEIN"/>
    <property type="match status" value="1"/>
</dbReference>
<name>A0ABT9DDY4_9MOLU</name>
<evidence type="ECO:0000256" key="6">
    <source>
        <dbReference type="ARBA" id="ARBA00022842"/>
    </source>
</evidence>
<dbReference type="Pfam" id="PF01926">
    <property type="entry name" value="MMR_HSR1"/>
    <property type="match status" value="1"/>
</dbReference>
<comment type="function">
    <text evidence="10">Necessary for normal cell division and for the maintenance of normal septation.</text>
</comment>
<dbReference type="InterPro" id="IPR019987">
    <property type="entry name" value="GTP-bd_ribosome_bio_YsxC"/>
</dbReference>
<keyword evidence="5 10" id="KW-0547">Nucleotide-binding</keyword>
<comment type="similarity">
    <text evidence="2 10">Belongs to the TRAFAC class TrmE-Era-EngA-EngB-Septin-like GTPase superfamily. EngB GTPase family.</text>
</comment>
<dbReference type="RefSeq" id="WP_304515435.1">
    <property type="nucleotide sequence ID" value="NZ_JAOSID010000009.1"/>
</dbReference>
<gene>
    <name evidence="12" type="primary">yihA</name>
    <name evidence="10" type="synonym">engB</name>
    <name evidence="12" type="ORF">OC680_01930</name>
</gene>
<evidence type="ECO:0000256" key="5">
    <source>
        <dbReference type="ARBA" id="ARBA00022741"/>
    </source>
</evidence>
<keyword evidence="8 10" id="KW-0717">Septation</keyword>
<dbReference type="InterPro" id="IPR006073">
    <property type="entry name" value="GTP-bd"/>
</dbReference>
<evidence type="ECO:0000256" key="2">
    <source>
        <dbReference type="ARBA" id="ARBA00009638"/>
    </source>
</evidence>